<comment type="caution">
    <text evidence="10">The sequence shown here is derived from an EMBL/GenBank/DDBJ whole genome shotgun (WGS) entry which is preliminary data.</text>
</comment>
<feature type="domain" description="V-ATPase proteolipid subunit C-like" evidence="9">
    <location>
        <begin position="95"/>
        <end position="154"/>
    </location>
</feature>
<keyword evidence="4 8" id="KW-0812">Transmembrane</keyword>
<evidence type="ECO:0000256" key="5">
    <source>
        <dbReference type="ARBA" id="ARBA00022989"/>
    </source>
</evidence>
<dbReference type="RefSeq" id="WP_303739350.1">
    <property type="nucleotide sequence ID" value="NZ_SUTK01000041.1"/>
</dbReference>
<dbReference type="Pfam" id="PF00137">
    <property type="entry name" value="ATP-synt_C"/>
    <property type="match status" value="2"/>
</dbReference>
<accession>A0A8T3VHV0</accession>
<dbReference type="NCBIfam" id="NF011483">
    <property type="entry name" value="PRK14893.1"/>
    <property type="match status" value="1"/>
</dbReference>
<protein>
    <submittedName>
        <fullName evidence="10">V-type ATP synthase subunit K</fullName>
    </submittedName>
</protein>
<organism evidence="10 11">
    <name type="scientific">Methanobrevibacter thaueri</name>
    <dbReference type="NCBI Taxonomy" id="190975"/>
    <lineage>
        <taxon>Archaea</taxon>
        <taxon>Methanobacteriati</taxon>
        <taxon>Methanobacteriota</taxon>
        <taxon>Methanomada group</taxon>
        <taxon>Methanobacteria</taxon>
        <taxon>Methanobacteriales</taxon>
        <taxon>Methanobacteriaceae</taxon>
        <taxon>Methanobrevibacter</taxon>
    </lineage>
</organism>
<feature type="domain" description="V-ATPase proteolipid subunit C-like" evidence="9">
    <location>
        <begin position="13"/>
        <end position="72"/>
    </location>
</feature>
<dbReference type="GO" id="GO:0046961">
    <property type="term" value="F:proton-transporting ATPase activity, rotational mechanism"/>
    <property type="evidence" value="ECO:0007669"/>
    <property type="project" value="InterPro"/>
</dbReference>
<keyword evidence="6 8" id="KW-0406">Ion transport</keyword>
<evidence type="ECO:0000256" key="8">
    <source>
        <dbReference type="RuleBase" id="RU363060"/>
    </source>
</evidence>
<evidence type="ECO:0000256" key="3">
    <source>
        <dbReference type="ARBA" id="ARBA00022448"/>
    </source>
</evidence>
<evidence type="ECO:0000256" key="4">
    <source>
        <dbReference type="ARBA" id="ARBA00022692"/>
    </source>
</evidence>
<dbReference type="InterPro" id="IPR002379">
    <property type="entry name" value="ATPase_proteolipid_c-like_dom"/>
</dbReference>
<name>A0A8T3VHV0_9EURY</name>
<comment type="similarity">
    <text evidence="2 8">Belongs to the V-ATPase proteolipid subunit family.</text>
</comment>
<evidence type="ECO:0000313" key="10">
    <source>
        <dbReference type="EMBL" id="MBE6502258.1"/>
    </source>
</evidence>
<dbReference type="Gene3D" id="1.20.120.610">
    <property type="entry name" value="lithium bound rotor ring of v- atpase"/>
    <property type="match status" value="1"/>
</dbReference>
<evidence type="ECO:0000259" key="9">
    <source>
        <dbReference type="Pfam" id="PF00137"/>
    </source>
</evidence>
<feature type="transmembrane region" description="Helical" evidence="8">
    <location>
        <begin position="144"/>
        <end position="161"/>
    </location>
</feature>
<reference evidence="10" key="1">
    <citation type="submission" date="2019-04" db="EMBL/GenBank/DDBJ databases">
        <title>Evolution of Biomass-Degrading Anaerobic Consortia Revealed by Metagenomics.</title>
        <authorList>
            <person name="Peng X."/>
        </authorList>
    </citation>
    <scope>NUCLEOTIDE SEQUENCE</scope>
    <source>
        <strain evidence="10">SIG18</strain>
    </source>
</reference>
<dbReference type="InterPro" id="IPR035921">
    <property type="entry name" value="F/V-ATP_Csub_sf"/>
</dbReference>
<evidence type="ECO:0000256" key="2">
    <source>
        <dbReference type="ARBA" id="ARBA00007296"/>
    </source>
</evidence>
<dbReference type="SUPFAM" id="SSF81333">
    <property type="entry name" value="F1F0 ATP synthase subunit C"/>
    <property type="match status" value="2"/>
</dbReference>
<dbReference type="PRINTS" id="PR00122">
    <property type="entry name" value="VACATPASE"/>
</dbReference>
<dbReference type="AlphaFoldDB" id="A0A8T3VHV0"/>
<dbReference type="EMBL" id="SUTK01000041">
    <property type="protein sequence ID" value="MBE6502258.1"/>
    <property type="molecule type" value="Genomic_DNA"/>
</dbReference>
<feature type="transmembrane region" description="Helical" evidence="8">
    <location>
        <begin position="61"/>
        <end position="79"/>
    </location>
</feature>
<dbReference type="Proteomes" id="UP000783037">
    <property type="component" value="Unassembled WGS sequence"/>
</dbReference>
<evidence type="ECO:0000313" key="11">
    <source>
        <dbReference type="Proteomes" id="UP000783037"/>
    </source>
</evidence>
<keyword evidence="5 8" id="KW-1133">Transmembrane helix</keyword>
<dbReference type="PANTHER" id="PTHR10263">
    <property type="entry name" value="V-TYPE PROTON ATPASE PROTEOLIPID SUBUNIT"/>
    <property type="match status" value="1"/>
</dbReference>
<evidence type="ECO:0000256" key="7">
    <source>
        <dbReference type="ARBA" id="ARBA00023136"/>
    </source>
</evidence>
<comment type="subcellular location">
    <subcellularLocation>
        <location evidence="1">Membrane</location>
        <topology evidence="1">Multi-pass membrane protein</topology>
    </subcellularLocation>
</comment>
<dbReference type="CDD" id="cd18180">
    <property type="entry name" value="ATP-synt_Vo_Ao_c_NTPK_rpt2"/>
    <property type="match status" value="1"/>
</dbReference>
<keyword evidence="3 8" id="KW-0813">Transport</keyword>
<evidence type="ECO:0000256" key="1">
    <source>
        <dbReference type="ARBA" id="ARBA00004141"/>
    </source>
</evidence>
<dbReference type="GO" id="GO:0033179">
    <property type="term" value="C:proton-transporting V-type ATPase, V0 domain"/>
    <property type="evidence" value="ECO:0007669"/>
    <property type="project" value="InterPro"/>
</dbReference>
<gene>
    <name evidence="10" type="ORF">E7Z79_07425</name>
</gene>
<keyword evidence="7 8" id="KW-0472">Membrane</keyword>
<dbReference type="InterPro" id="IPR000245">
    <property type="entry name" value="ATPase_proteolipid_csu"/>
</dbReference>
<sequence>MVEIGLGAALAAIGAGVAIGFAGLGSGLGQGMAAAGSVGAVAEDNDMFARGIIFSALPETQAIYGFLVAILLLVFSGLLGGDATKLTLEAGIVAIGVGASIGFAGLGSGMGQGMAAASSVGAIVEDNDMFARGIIFSALPETQAIYGFLIAILLMVFGGILA</sequence>
<proteinExistence type="inferred from homology"/>
<evidence type="ECO:0000256" key="6">
    <source>
        <dbReference type="ARBA" id="ARBA00023065"/>
    </source>
</evidence>
<feature type="transmembrane region" description="Helical" evidence="8">
    <location>
        <begin position="86"/>
        <end position="106"/>
    </location>
</feature>